<dbReference type="Gene3D" id="3.90.180.10">
    <property type="entry name" value="Medium-chain alcohol dehydrogenases, catalytic domain"/>
    <property type="match status" value="1"/>
</dbReference>
<dbReference type="InterPro" id="IPR013968">
    <property type="entry name" value="PKS_KR"/>
</dbReference>
<dbReference type="InterPro" id="IPR042104">
    <property type="entry name" value="PKS_dehydratase_sf"/>
</dbReference>
<comment type="similarity">
    <text evidence="7">Belongs to the thiolase-like superfamily. Beta-ketoacyl-ACP synthases family.</text>
</comment>
<dbReference type="Pfam" id="PF14765">
    <property type="entry name" value="PS-DH"/>
    <property type="match status" value="1"/>
</dbReference>
<dbReference type="PROSITE" id="PS00606">
    <property type="entry name" value="KS3_1"/>
    <property type="match status" value="1"/>
</dbReference>
<dbReference type="InterPro" id="IPR011032">
    <property type="entry name" value="GroES-like_sf"/>
</dbReference>
<dbReference type="PROSITE" id="PS52019">
    <property type="entry name" value="PKS_MFAS_DH"/>
    <property type="match status" value="1"/>
</dbReference>
<comment type="caution">
    <text evidence="10">The sequence shown here is derived from an EMBL/GenBank/DDBJ whole genome shotgun (WGS) entry which is preliminary data.</text>
</comment>
<dbReference type="Pfam" id="PF00107">
    <property type="entry name" value="ADH_zinc_N"/>
    <property type="match status" value="1"/>
</dbReference>
<dbReference type="InterPro" id="IPR013154">
    <property type="entry name" value="ADH-like_N"/>
</dbReference>
<dbReference type="Proteomes" id="UP000245720">
    <property type="component" value="Unassembled WGS sequence"/>
</dbReference>
<keyword evidence="3" id="KW-0596">Phosphopantetheine</keyword>
<proteinExistence type="inferred from homology"/>
<dbReference type="InterPro" id="IPR014031">
    <property type="entry name" value="Ketoacyl_synth_C"/>
</dbReference>
<dbReference type="SUPFAM" id="SSF50129">
    <property type="entry name" value="GroES-like"/>
    <property type="match status" value="1"/>
</dbReference>
<dbReference type="InterPro" id="IPR013149">
    <property type="entry name" value="ADH-like_C"/>
</dbReference>
<dbReference type="SMART" id="SM00825">
    <property type="entry name" value="PKS_KS"/>
    <property type="match status" value="1"/>
</dbReference>
<dbReference type="Gene3D" id="3.40.47.10">
    <property type="match status" value="1"/>
</dbReference>
<dbReference type="InterPro" id="IPR020841">
    <property type="entry name" value="PKS_Beta-ketoAc_synthase_dom"/>
</dbReference>
<organism evidence="10 11">
    <name type="scientific">Ruminococcus flavefaciens</name>
    <dbReference type="NCBI Taxonomy" id="1265"/>
    <lineage>
        <taxon>Bacteria</taxon>
        <taxon>Bacillati</taxon>
        <taxon>Bacillota</taxon>
        <taxon>Clostridia</taxon>
        <taxon>Eubacteriales</taxon>
        <taxon>Oscillospiraceae</taxon>
        <taxon>Ruminococcus</taxon>
    </lineage>
</organism>
<comment type="pathway">
    <text evidence="2">Antibiotic biosynthesis; bacillaene biosynthesis.</text>
</comment>
<dbReference type="RefSeq" id="WP_109726279.1">
    <property type="nucleotide sequence ID" value="NZ_QGDI01000005.1"/>
</dbReference>
<sequence length="1722" mass="190590">MNYGKMNADGEKGNTVRIGKQRLKGILRNTSRLSVDPGKKYKVLLDSPGEVSEIRLAVLPDMKTGDNEVKIEVYAFSLNFGDLLCVKGLYPTMPDYPFTPGFEVSGKIIETGRNVSRFKKGDSVIAVMSHDLGGHSQIVVSDERFVVKKPDSVTYEEACSFPVAFITVHHVFRKALPRKNETILIHTATGGVGLIAVQYAKKCGLNIIATVGSEEKINYLKGIGIENCINYLVSDFKEEVLKLTNGRGVDIIINTLSGQAISRNMDILAPGGRYMEIAMTALKSLKSFDISRLNDNQTFFSIDVRKLYKIAPELINEYLEDMYDFLEKREIVPTVGKVYDLTNIKEAFYALENRANIGKVVVNARIAAHEKRSVSLIRMSAAESNNRALNEEIAVIGMSCRLPGAENADEYWDNLKNGVNCIGDLPYDRWGLSPEDCGELRCHYGGFLENVGDFDPLFFNMSGMEAEMADPQQRILLEQMWSALEDAGCSAEYMSGRKCGVFVGVGQGDYQSYIKERGGEINAQSFIGNSSSVSAARISYFLNLKGPCISIDTACSSSLVAVDLACRSLRNGESEIGLAGGAFISMTPHFYMQTERSGMLSPDGRCKTFDNSANGFVPGEGVSVLVLKRLSDAIRDNDHIYGVIAGNGINQDGKTNGITAPSTLSQTELEADVYNKFGIDPEKISYIEAHGTGTKLGDPIEVEALTNSFSRFTDKKNFCAIGSCKTNIGHTVMSAGIASVIKVLQSMKHGMIPPSINYDTPNEHINFNDSPFYVADKLMDWQGGADAPRYAAVSSFGFSGTNAHIVLKDAPAVSAAVNKLPVYIIVLSAKNQASLRKKYEELYSWISDEGNDSSIQDISYTLLCGRTHFTERCAFTVRNRDELIEKLKALAVGNYAEGVYLSADNKAHTADLNKITEMLADVRAVRTYTEGAEKLAAAYADGETIDFAGIFEGTGRKISMPAYPFSRRTYLYGYDEKKQSIKSSHGIKADDGLKYEIIRKADSTECRVSLSPGLTVVRDHVVFGQYIVSAAFQTELILSSVRKIGVTCNCCIKDLMLLKPIICAEDGTEIRIVFSRDENRIKVRITDDEDMVFTIGDIAPGTNQFRSKKMDIRAVKAQMTRKEAPLSIWKLFENGGVRYGNAYKGLKSVDHNNTMEICAIESVKTGMVHNPYVFDSALQGTSVFYKSADGMLVPSRFRTVEFYAPVPDKAYSIAMKQNGALSICITDESGNVCSYIEGIEYREIRKNDTSDESEDKSYDEMFFMPVWEKVQTGRSINKYSNTLFLCFRKMHKSAVSIADRVCSDHTVIDIEDIITKGRIDIDRLLKAADIASFDSIFMLLVNNNLPTDIKDISVGQCRRSIELLHGLMKKLCGLGLDSKKIVWRIITNNSFNVSEDELIDPTFSPIHGIAATASDEFINWNICSFDIDITDCTKNDILSCFKEYESGGMIAVRGHVPLQRKIKRTDGIISNNCFIRNGTYMIIGGLGGIGRTLSRYLADKYKAHLILVGRKKDNEEISGFVDELKAVGGDAVYYSADAGNEADIENVILKGIKKFGQITGFIHSAIVLKDRMLRTMTDEEMNAVLWPKINGTVVPARILKRLGTEHIMFFSSAQSLFLRSGQSNYCAACMFEDSFSMFLKNNIGMDSKVFNFGFWGEAGIVANSRYRDNLRRAGLVPLTNKEGLFAIENGPFPKSGQLVVMKADDKLLSMKLTDNNNWRSEE</sequence>
<feature type="region of interest" description="C-terminal hotdog fold" evidence="6">
    <location>
        <begin position="1120"/>
        <end position="1250"/>
    </location>
</feature>
<dbReference type="GO" id="GO:0016491">
    <property type="term" value="F:oxidoreductase activity"/>
    <property type="evidence" value="ECO:0007669"/>
    <property type="project" value="InterPro"/>
</dbReference>
<dbReference type="GO" id="GO:0004312">
    <property type="term" value="F:fatty acid synthase activity"/>
    <property type="evidence" value="ECO:0007669"/>
    <property type="project" value="TreeGrafter"/>
</dbReference>
<dbReference type="EMBL" id="QGDI01000005">
    <property type="protein sequence ID" value="PWJ12988.1"/>
    <property type="molecule type" value="Genomic_DNA"/>
</dbReference>
<dbReference type="Pfam" id="PF08659">
    <property type="entry name" value="KR"/>
    <property type="match status" value="1"/>
</dbReference>
<protein>
    <submittedName>
        <fullName evidence="10">Polyketide synthase PksL</fullName>
    </submittedName>
</protein>
<feature type="domain" description="PKS/mFAS DH" evidence="9">
    <location>
        <begin position="985"/>
        <end position="1250"/>
    </location>
</feature>
<evidence type="ECO:0000256" key="5">
    <source>
        <dbReference type="ARBA" id="ARBA00022679"/>
    </source>
</evidence>
<evidence type="ECO:0000313" key="11">
    <source>
        <dbReference type="Proteomes" id="UP000245720"/>
    </source>
</evidence>
<dbReference type="SMART" id="SM00829">
    <property type="entry name" value="PKS_ER"/>
    <property type="match status" value="1"/>
</dbReference>
<dbReference type="Pfam" id="PF00109">
    <property type="entry name" value="ketoacyl-synt"/>
    <property type="match status" value="1"/>
</dbReference>
<feature type="active site" description="Proton acceptor; for dehydratase activity" evidence="6">
    <location>
        <position position="1020"/>
    </location>
</feature>
<dbReference type="GO" id="GO:0004315">
    <property type="term" value="F:3-oxoacyl-[acyl-carrier-protein] synthase activity"/>
    <property type="evidence" value="ECO:0007669"/>
    <property type="project" value="InterPro"/>
</dbReference>
<feature type="domain" description="Ketosynthase family 3 (KS3)" evidence="8">
    <location>
        <begin position="390"/>
        <end position="809"/>
    </location>
</feature>
<keyword evidence="4" id="KW-0597">Phosphoprotein</keyword>
<comment type="function">
    <text evidence="1">Involved in some intermediate steps for the synthesis of the antibiotic polyketide bacillaene which is involved in secondary metabolism.</text>
</comment>
<reference evidence="10 11" key="1">
    <citation type="submission" date="2018-05" db="EMBL/GenBank/DDBJ databases">
        <title>The Hungate 1000. A catalogue of reference genomes from the rumen microbiome.</title>
        <authorList>
            <person name="Kelly W."/>
        </authorList>
    </citation>
    <scope>NUCLEOTIDE SEQUENCE [LARGE SCALE GENOMIC DNA]</scope>
    <source>
        <strain evidence="10 11">SAb67</strain>
    </source>
</reference>
<feature type="region of interest" description="N-terminal hotdog fold" evidence="6">
    <location>
        <begin position="985"/>
        <end position="1105"/>
    </location>
</feature>
<dbReference type="InterPro" id="IPR020843">
    <property type="entry name" value="ER"/>
</dbReference>
<dbReference type="SMART" id="SM00822">
    <property type="entry name" value="PKS_KR"/>
    <property type="match status" value="1"/>
</dbReference>
<evidence type="ECO:0000259" key="8">
    <source>
        <dbReference type="PROSITE" id="PS52004"/>
    </source>
</evidence>
<dbReference type="SUPFAM" id="SSF53901">
    <property type="entry name" value="Thiolase-like"/>
    <property type="match status" value="1"/>
</dbReference>
<keyword evidence="5 7" id="KW-0808">Transferase</keyword>
<dbReference type="OrthoDB" id="9777057at2"/>
<evidence type="ECO:0000256" key="7">
    <source>
        <dbReference type="RuleBase" id="RU003694"/>
    </source>
</evidence>
<dbReference type="InterPro" id="IPR049551">
    <property type="entry name" value="PKS_DH_C"/>
</dbReference>
<dbReference type="Gene3D" id="3.40.50.720">
    <property type="entry name" value="NAD(P)-binding Rossmann-like Domain"/>
    <property type="match status" value="2"/>
</dbReference>
<accession>A0A315XZX4</accession>
<dbReference type="Pfam" id="PF02801">
    <property type="entry name" value="Ketoacyl-synt_C"/>
    <property type="match status" value="1"/>
</dbReference>
<dbReference type="PANTHER" id="PTHR43775">
    <property type="entry name" value="FATTY ACID SYNTHASE"/>
    <property type="match status" value="1"/>
</dbReference>
<dbReference type="Gene3D" id="3.10.129.110">
    <property type="entry name" value="Polyketide synthase dehydratase"/>
    <property type="match status" value="1"/>
</dbReference>
<dbReference type="InterPro" id="IPR057326">
    <property type="entry name" value="KR_dom"/>
</dbReference>
<dbReference type="InterPro" id="IPR036291">
    <property type="entry name" value="NAD(P)-bd_dom_sf"/>
</dbReference>
<dbReference type="SUPFAM" id="SSF51735">
    <property type="entry name" value="NAD(P)-binding Rossmann-fold domains"/>
    <property type="match status" value="2"/>
</dbReference>
<evidence type="ECO:0000256" key="6">
    <source>
        <dbReference type="PROSITE-ProRule" id="PRU01363"/>
    </source>
</evidence>
<evidence type="ECO:0000256" key="4">
    <source>
        <dbReference type="ARBA" id="ARBA00022553"/>
    </source>
</evidence>
<dbReference type="Pfam" id="PF21089">
    <property type="entry name" value="PKS_DH_N"/>
    <property type="match status" value="1"/>
</dbReference>
<evidence type="ECO:0000313" key="10">
    <source>
        <dbReference type="EMBL" id="PWJ12988.1"/>
    </source>
</evidence>
<evidence type="ECO:0000256" key="1">
    <source>
        <dbReference type="ARBA" id="ARBA00003299"/>
    </source>
</evidence>
<dbReference type="Pfam" id="PF08240">
    <property type="entry name" value="ADH_N"/>
    <property type="match status" value="1"/>
</dbReference>
<dbReference type="InterPro" id="IPR049552">
    <property type="entry name" value="PKS_DH_N"/>
</dbReference>
<dbReference type="InterPro" id="IPR050091">
    <property type="entry name" value="PKS_NRPS_Biosynth_Enz"/>
</dbReference>
<dbReference type="InterPro" id="IPR018201">
    <property type="entry name" value="Ketoacyl_synth_AS"/>
</dbReference>
<dbReference type="Gene3D" id="1.10.1240.100">
    <property type="match status" value="1"/>
</dbReference>
<dbReference type="InterPro" id="IPR016039">
    <property type="entry name" value="Thiolase-like"/>
</dbReference>
<evidence type="ECO:0000256" key="2">
    <source>
        <dbReference type="ARBA" id="ARBA00004789"/>
    </source>
</evidence>
<gene>
    <name evidence="10" type="ORF">IE37_01486</name>
</gene>
<dbReference type="CDD" id="cd00833">
    <property type="entry name" value="PKS"/>
    <property type="match status" value="1"/>
</dbReference>
<feature type="active site" description="Proton donor; for dehydratase activity" evidence="6">
    <location>
        <position position="1175"/>
    </location>
</feature>
<dbReference type="PANTHER" id="PTHR43775:SF37">
    <property type="entry name" value="SI:DKEY-61P9.11"/>
    <property type="match status" value="1"/>
</dbReference>
<dbReference type="GO" id="GO:0006633">
    <property type="term" value="P:fatty acid biosynthetic process"/>
    <property type="evidence" value="ECO:0007669"/>
    <property type="project" value="InterPro"/>
</dbReference>
<dbReference type="InterPro" id="IPR049900">
    <property type="entry name" value="PKS_mFAS_DH"/>
</dbReference>
<dbReference type="PROSITE" id="PS52004">
    <property type="entry name" value="KS3_2"/>
    <property type="match status" value="1"/>
</dbReference>
<dbReference type="Pfam" id="PF22621">
    <property type="entry name" value="CurL-like_PKS_C"/>
    <property type="match status" value="1"/>
</dbReference>
<name>A0A315XZX4_RUMFL</name>
<dbReference type="InterPro" id="IPR014030">
    <property type="entry name" value="Ketoacyl_synth_N"/>
</dbReference>
<evidence type="ECO:0000259" key="9">
    <source>
        <dbReference type="PROSITE" id="PS52019"/>
    </source>
</evidence>
<dbReference type="FunFam" id="3.40.47.10:FF:000019">
    <property type="entry name" value="Polyketide synthase type I"/>
    <property type="match status" value="1"/>
</dbReference>
<evidence type="ECO:0000256" key="3">
    <source>
        <dbReference type="ARBA" id="ARBA00022450"/>
    </source>
</evidence>